<feature type="domain" description="Topo IIA-type catalytic" evidence="15">
    <location>
        <begin position="665"/>
        <end position="1080"/>
    </location>
</feature>
<dbReference type="InterPro" id="IPR003594">
    <property type="entry name" value="HATPase_dom"/>
</dbReference>
<dbReference type="FunFam" id="3.90.199.10:FF:000002">
    <property type="entry name" value="DNA topoisomerase 2"/>
    <property type="match status" value="1"/>
</dbReference>
<dbReference type="GO" id="GO:0005634">
    <property type="term" value="C:nucleus"/>
    <property type="evidence" value="ECO:0007669"/>
    <property type="project" value="TreeGrafter"/>
</dbReference>
<dbReference type="CDD" id="cd03481">
    <property type="entry name" value="TopoIIA_Trans_ScTopoIIA"/>
    <property type="match status" value="1"/>
</dbReference>
<dbReference type="PROSITE" id="PS52040">
    <property type="entry name" value="TOPO_IIA"/>
    <property type="match status" value="1"/>
</dbReference>
<dbReference type="PANTHER" id="PTHR10169">
    <property type="entry name" value="DNA TOPOISOMERASE/GYRASE"/>
    <property type="match status" value="1"/>
</dbReference>
<keyword evidence="8" id="KW-0067">ATP-binding</keyword>
<dbReference type="PRINTS" id="PR00418">
    <property type="entry name" value="TPI2FAMILY"/>
</dbReference>
<keyword evidence="11" id="KW-0238">DNA-binding</keyword>
<evidence type="ECO:0000256" key="9">
    <source>
        <dbReference type="ARBA" id="ARBA00022842"/>
    </source>
</evidence>
<dbReference type="InterPro" id="IPR002205">
    <property type="entry name" value="Topo_IIA_dom_A"/>
</dbReference>
<dbReference type="InterPro" id="IPR013757">
    <property type="entry name" value="Topo_IIA_A_a_sf"/>
</dbReference>
<dbReference type="InterPro" id="IPR001241">
    <property type="entry name" value="Topo_IIA"/>
</dbReference>
<dbReference type="FunFam" id="3.40.50.670:FF:000001">
    <property type="entry name" value="DNA topoisomerase 2"/>
    <property type="match status" value="1"/>
</dbReference>
<accession>A0A6C0CZD3</accession>
<dbReference type="InterPro" id="IPR034157">
    <property type="entry name" value="TOPRIM_TopoII"/>
</dbReference>
<dbReference type="Gene3D" id="3.30.230.10">
    <property type="match status" value="1"/>
</dbReference>
<dbReference type="Gene3D" id="3.30.1360.40">
    <property type="match status" value="1"/>
</dbReference>
<dbReference type="Pfam" id="PF01751">
    <property type="entry name" value="Toprim"/>
    <property type="match status" value="1"/>
</dbReference>
<keyword evidence="13" id="KW-0175">Coiled coil</keyword>
<dbReference type="GO" id="GO:0003918">
    <property type="term" value="F:DNA topoisomerase type II (double strand cut, ATP-hydrolyzing) activity"/>
    <property type="evidence" value="ECO:0007669"/>
    <property type="project" value="UniProtKB-EC"/>
</dbReference>
<evidence type="ECO:0000259" key="15">
    <source>
        <dbReference type="PROSITE" id="PS52040"/>
    </source>
</evidence>
<evidence type="ECO:0000256" key="2">
    <source>
        <dbReference type="ARBA" id="ARBA00001913"/>
    </source>
</evidence>
<protein>
    <recommendedName>
        <fullName evidence="5">DNA topoisomerase (ATP-hydrolyzing)</fullName>
        <ecNumber evidence="5">5.6.2.2</ecNumber>
    </recommendedName>
</protein>
<dbReference type="EMBL" id="MN739509">
    <property type="protein sequence ID" value="QHT09330.1"/>
    <property type="molecule type" value="Genomic_DNA"/>
</dbReference>
<evidence type="ECO:0000256" key="10">
    <source>
        <dbReference type="ARBA" id="ARBA00023029"/>
    </source>
</evidence>
<dbReference type="InterPro" id="IPR013758">
    <property type="entry name" value="Topo_IIA_A/C_ab"/>
</dbReference>
<dbReference type="AlphaFoldDB" id="A0A6C0CZD3"/>
<dbReference type="GO" id="GO:0006265">
    <property type="term" value="P:DNA topological change"/>
    <property type="evidence" value="ECO:0007669"/>
    <property type="project" value="InterPro"/>
</dbReference>
<dbReference type="PROSITE" id="PS50880">
    <property type="entry name" value="TOPRIM"/>
    <property type="match status" value="1"/>
</dbReference>
<dbReference type="Pfam" id="PF02518">
    <property type="entry name" value="HATPase_c"/>
    <property type="match status" value="1"/>
</dbReference>
<dbReference type="GO" id="GO:0000712">
    <property type="term" value="P:resolution of meiotic recombination intermediates"/>
    <property type="evidence" value="ECO:0007669"/>
    <property type="project" value="TreeGrafter"/>
</dbReference>
<dbReference type="EC" id="5.6.2.2" evidence="5"/>
<keyword evidence="10" id="KW-0799">Topoisomerase</keyword>
<dbReference type="PRINTS" id="PR01158">
    <property type="entry name" value="TOPISMRASEII"/>
</dbReference>
<dbReference type="Gene3D" id="1.10.268.10">
    <property type="entry name" value="Topoisomerase, domain 3"/>
    <property type="match status" value="1"/>
</dbReference>
<evidence type="ECO:0000256" key="6">
    <source>
        <dbReference type="ARBA" id="ARBA00022723"/>
    </source>
</evidence>
<evidence type="ECO:0000256" key="11">
    <source>
        <dbReference type="ARBA" id="ARBA00023125"/>
    </source>
</evidence>
<comment type="similarity">
    <text evidence="4">Belongs to the type II topoisomerase family.</text>
</comment>
<evidence type="ECO:0000256" key="3">
    <source>
        <dbReference type="ARBA" id="ARBA00001946"/>
    </source>
</evidence>
<dbReference type="Gene3D" id="3.30.565.10">
    <property type="entry name" value="Histidine kinase-like ATPase, C-terminal domain"/>
    <property type="match status" value="1"/>
</dbReference>
<dbReference type="InterPro" id="IPR020568">
    <property type="entry name" value="Ribosomal_Su5_D2-typ_SF"/>
</dbReference>
<dbReference type="GO" id="GO:0000819">
    <property type="term" value="P:sister chromatid segregation"/>
    <property type="evidence" value="ECO:0007669"/>
    <property type="project" value="TreeGrafter"/>
</dbReference>
<dbReference type="GO" id="GO:0003677">
    <property type="term" value="F:DNA binding"/>
    <property type="evidence" value="ECO:0007669"/>
    <property type="project" value="UniProtKB-KW"/>
</dbReference>
<dbReference type="CDD" id="cd03365">
    <property type="entry name" value="TOPRIM_TopoIIA"/>
    <property type="match status" value="1"/>
</dbReference>
<dbReference type="InterPro" id="IPR036890">
    <property type="entry name" value="HATPase_C_sf"/>
</dbReference>
<dbReference type="InterPro" id="IPR001154">
    <property type="entry name" value="TopoII_euk"/>
</dbReference>
<dbReference type="Gene3D" id="3.40.50.670">
    <property type="match status" value="1"/>
</dbReference>
<comment type="cofactor">
    <cofactor evidence="3">
        <name>Mg(2+)</name>
        <dbReference type="ChEBI" id="CHEBI:18420"/>
    </cofactor>
</comment>
<evidence type="ECO:0000256" key="12">
    <source>
        <dbReference type="ARBA" id="ARBA00023235"/>
    </source>
</evidence>
<keyword evidence="12" id="KW-0413">Isomerase</keyword>
<dbReference type="PANTHER" id="PTHR10169:SF38">
    <property type="entry name" value="DNA TOPOISOMERASE 2"/>
    <property type="match status" value="1"/>
</dbReference>
<dbReference type="Pfam" id="PF00204">
    <property type="entry name" value="DNA_gyraseB"/>
    <property type="match status" value="1"/>
</dbReference>
<evidence type="ECO:0000256" key="5">
    <source>
        <dbReference type="ARBA" id="ARBA00012895"/>
    </source>
</evidence>
<evidence type="ECO:0000313" key="16">
    <source>
        <dbReference type="EMBL" id="QHT09330.1"/>
    </source>
</evidence>
<dbReference type="InterPro" id="IPR031660">
    <property type="entry name" value="TOPRIM_C"/>
</dbReference>
<evidence type="ECO:0000256" key="4">
    <source>
        <dbReference type="ARBA" id="ARBA00011080"/>
    </source>
</evidence>
<dbReference type="PROSITE" id="PS00177">
    <property type="entry name" value="TOPOISOMERASE_II"/>
    <property type="match status" value="1"/>
</dbReference>
<dbReference type="FunFam" id="3.30.1490.30:FF:000001">
    <property type="entry name" value="DNA topoisomerase 2"/>
    <property type="match status" value="1"/>
</dbReference>
<keyword evidence="9" id="KW-0460">Magnesium</keyword>
<dbReference type="SMART" id="SM00434">
    <property type="entry name" value="TOP4c"/>
    <property type="match status" value="1"/>
</dbReference>
<evidence type="ECO:0000256" key="8">
    <source>
        <dbReference type="ARBA" id="ARBA00022840"/>
    </source>
</evidence>
<dbReference type="SUPFAM" id="SSF54211">
    <property type="entry name" value="Ribosomal protein S5 domain 2-like"/>
    <property type="match status" value="1"/>
</dbReference>
<dbReference type="InterPro" id="IPR014721">
    <property type="entry name" value="Ribsml_uS5_D2-typ_fold_subgr"/>
</dbReference>
<dbReference type="Pfam" id="PF00521">
    <property type="entry name" value="DNA_topoisoIV"/>
    <property type="match status" value="1"/>
</dbReference>
<dbReference type="SUPFAM" id="SSF55874">
    <property type="entry name" value="ATPase domain of HSP90 chaperone/DNA topoisomerase II/histidine kinase"/>
    <property type="match status" value="1"/>
</dbReference>
<evidence type="ECO:0000259" key="14">
    <source>
        <dbReference type="PROSITE" id="PS50880"/>
    </source>
</evidence>
<dbReference type="GO" id="GO:0046872">
    <property type="term" value="F:metal ion binding"/>
    <property type="evidence" value="ECO:0007669"/>
    <property type="project" value="UniProtKB-KW"/>
</dbReference>
<evidence type="ECO:0000256" key="7">
    <source>
        <dbReference type="ARBA" id="ARBA00022741"/>
    </source>
</evidence>
<name>A0A6C0CZD3_9ZZZZ</name>
<organism evidence="16">
    <name type="scientific">viral metagenome</name>
    <dbReference type="NCBI Taxonomy" id="1070528"/>
    <lineage>
        <taxon>unclassified sequences</taxon>
        <taxon>metagenomes</taxon>
        <taxon>organismal metagenomes</taxon>
    </lineage>
</organism>
<comment type="catalytic activity">
    <reaction evidence="1">
        <text>ATP-dependent breakage, passage and rejoining of double-stranded DNA.</text>
        <dbReference type="EC" id="5.6.2.2"/>
    </reaction>
</comment>
<dbReference type="Pfam" id="PF16898">
    <property type="entry name" value="TOPRIM_C"/>
    <property type="match status" value="1"/>
</dbReference>
<dbReference type="InterPro" id="IPR050634">
    <property type="entry name" value="DNA_Topoisomerase_II"/>
</dbReference>
<keyword evidence="7" id="KW-0547">Nucleotide-binding</keyword>
<dbReference type="Gene3D" id="3.90.199.10">
    <property type="entry name" value="Topoisomerase II, domain 5"/>
    <property type="match status" value="1"/>
</dbReference>
<dbReference type="InterPro" id="IPR006171">
    <property type="entry name" value="TOPRIM_dom"/>
</dbReference>
<dbReference type="InterPro" id="IPR013759">
    <property type="entry name" value="Topo_IIA_B_C"/>
</dbReference>
<proteinExistence type="inferred from homology"/>
<dbReference type="InterPro" id="IPR013760">
    <property type="entry name" value="Topo_IIA-like_dom_sf"/>
</dbReference>
<evidence type="ECO:0000256" key="1">
    <source>
        <dbReference type="ARBA" id="ARBA00000185"/>
    </source>
</evidence>
<comment type="cofactor">
    <cofactor evidence="2">
        <name>Ca(2+)</name>
        <dbReference type="ChEBI" id="CHEBI:29108"/>
    </cofactor>
</comment>
<dbReference type="GO" id="GO:0005524">
    <property type="term" value="F:ATP binding"/>
    <property type="evidence" value="ECO:0007669"/>
    <property type="project" value="UniProtKB-KW"/>
</dbReference>
<dbReference type="InterPro" id="IPR018522">
    <property type="entry name" value="TopoIIA_CS"/>
</dbReference>
<sequence>MSNKIKRTELKTHIYETPDTYAGGSDIISEKLPVMCGESIVTKEINYIPVLYNMFNEILVNARDHYVRLKTNKSENQVTTIKVDFNPDNGELSIYNNGEGILIEIHPTEKIYNPELVFGHLLTSTNYDKSEEKIVGGKNGYGAKIVNIFSNEFNVETCDSVTGQLYKQKFTNNMDVIHPPVIKKSKQKPYTKISWITDFKRFGIDGFSDDMINFMNRRVYDIAGVTDPSVSVYLNGNKIKIKSFLDYTKLYPGSNKLYIKLSDRWELAVGVSENDKFEQISFVNGIATPKGGIHVDVIVKQLISGIASAINKKHKKDIPERYIKNYLSVCVNSVIVNPSFDSQTKERLITPKSKFGSNPVVLDKFIKQIYENTSILDKVLKFSEFKEKTNDKKTNGVKVNKITGIPKLDDANWAGTRKSSECTLILTEGDSAKTMAISGLSVIGRDKFGVFPLRGKVLNVKDATNKQIFDNTEITHLKKILGLQSDKEYTDTSNLRYGKIMIMTDQDHDGSHIKGLVINIFHTLWPSLLKLDGFITSMITPIVKVTKNKKSISFYNLTDYEDWKKSTTNYNKWTCKYYKGLGTSTAVEAREYFKLNKNMKFTYDDSTNLSMDLAFKKDKSDDRKTWLYNYNKEQTIDSNSSETSIDNFINRELIHFSNSDTNRSIGSVFDGFKPSQRKILFSCFKRKLYSEIRVAQLAGYVSENAAYHHGEASLQSTIIGMAQTFVGSNNINLLKPNGQFGSRIMGGADAASPRYIHTELNPIVKYIFPESDIPILNYLEDDGLSIEPNYYIPIIPMVLVNGMVGIGTGFSTNIPQFNPIDIIENIKNKLKDKPYFDILPWYKNFKGKIYNVNSNKFITYGVYNIIDNNTIEITELPIGTWTQNYKTFLDSLIYNKQAPKKSQCIVSYEDHSTDTNILFRIKLVDTNLDIDKVFKLTSTKTVTNMHLYDSNDKIKKYNSINEIMDDHYSARIKLYDTRKQYILNSLNKSIELHTLKMKFITLVIQDDIIIYKNKKENIINKLIEYEFPLVDNNYNYLLNLPITQFTQEKISDLQSIIDKLNDEFTTLSNKNIKDIWFDELNELFDYL</sequence>
<reference evidence="16" key="1">
    <citation type="journal article" date="2020" name="Nature">
        <title>Giant virus diversity and host interactions through global metagenomics.</title>
        <authorList>
            <person name="Schulz F."/>
            <person name="Roux S."/>
            <person name="Paez-Espino D."/>
            <person name="Jungbluth S."/>
            <person name="Walsh D.A."/>
            <person name="Denef V.J."/>
            <person name="McMahon K.D."/>
            <person name="Konstantinidis K.T."/>
            <person name="Eloe-Fadrosh E.A."/>
            <person name="Kyrpides N.C."/>
            <person name="Woyke T."/>
        </authorList>
    </citation>
    <scope>NUCLEOTIDE SEQUENCE</scope>
    <source>
        <strain evidence="16">GVMAG-M-3300023110-24</strain>
    </source>
</reference>
<feature type="coiled-coil region" evidence="13">
    <location>
        <begin position="1043"/>
        <end position="1070"/>
    </location>
</feature>
<dbReference type="SUPFAM" id="SSF56719">
    <property type="entry name" value="Type II DNA topoisomerase"/>
    <property type="match status" value="1"/>
</dbReference>
<feature type="domain" description="Toprim" evidence="14">
    <location>
        <begin position="422"/>
        <end position="536"/>
    </location>
</feature>
<keyword evidence="6" id="KW-0479">Metal-binding</keyword>
<dbReference type="InterPro" id="IPR013506">
    <property type="entry name" value="Topo_IIA_bsu_dom2"/>
</dbReference>
<dbReference type="Gene3D" id="3.30.1490.30">
    <property type="match status" value="1"/>
</dbReference>
<dbReference type="SMART" id="SM00433">
    <property type="entry name" value="TOP2c"/>
    <property type="match status" value="1"/>
</dbReference>
<evidence type="ECO:0000256" key="13">
    <source>
        <dbReference type="SAM" id="Coils"/>
    </source>
</evidence>